<dbReference type="InterPro" id="IPR000944">
    <property type="entry name" value="Tscrpt_reg_Rrf2"/>
</dbReference>
<dbReference type="NCBIfam" id="TIGR00738">
    <property type="entry name" value="rrf2_super"/>
    <property type="match status" value="1"/>
</dbReference>
<dbReference type="OrthoDB" id="9808360at2"/>
<keyword evidence="1" id="KW-0238">DNA-binding</keyword>
<dbReference type="GO" id="GO:0003677">
    <property type="term" value="F:DNA binding"/>
    <property type="evidence" value="ECO:0007669"/>
    <property type="project" value="UniProtKB-KW"/>
</dbReference>
<sequence>MWVSTKAQYGLRALIEIGRGGGTPGSEGRAVPLKDVAERQDLSQHYLEQIASNLRRAGFIKSVRGAHGGYRLARPADQISAYDVVTALEGSIAPVECVEENHVCDGKNVCGTLDLWQRVDQALRDVLGGTTLADLIDDSYRQEHSRLLQLGPLDLAPGSESGSWR</sequence>
<name>A0A431W327_9DEIO</name>
<proteinExistence type="predicted"/>
<dbReference type="AlphaFoldDB" id="A0A431W327"/>
<comment type="caution">
    <text evidence="2">The sequence shown here is derived from an EMBL/GenBank/DDBJ whole genome shotgun (WGS) entry which is preliminary data.</text>
</comment>
<dbReference type="PANTHER" id="PTHR33221">
    <property type="entry name" value="WINGED HELIX-TURN-HELIX TRANSCRIPTIONAL REGULATOR, RRF2 FAMILY"/>
    <property type="match status" value="1"/>
</dbReference>
<dbReference type="PROSITE" id="PS51197">
    <property type="entry name" value="HTH_RRF2_2"/>
    <property type="match status" value="1"/>
</dbReference>
<dbReference type="InterPro" id="IPR036390">
    <property type="entry name" value="WH_DNA-bd_sf"/>
</dbReference>
<protein>
    <submittedName>
        <fullName evidence="2">RrF2 family transcriptional regulator</fullName>
    </submittedName>
</protein>
<dbReference type="GO" id="GO:0005829">
    <property type="term" value="C:cytosol"/>
    <property type="evidence" value="ECO:0007669"/>
    <property type="project" value="TreeGrafter"/>
</dbReference>
<dbReference type="InterPro" id="IPR036388">
    <property type="entry name" value="WH-like_DNA-bd_sf"/>
</dbReference>
<dbReference type="Gene3D" id="1.10.10.10">
    <property type="entry name" value="Winged helix-like DNA-binding domain superfamily/Winged helix DNA-binding domain"/>
    <property type="match status" value="1"/>
</dbReference>
<dbReference type="Proteomes" id="UP000277766">
    <property type="component" value="Unassembled WGS sequence"/>
</dbReference>
<dbReference type="Pfam" id="PF02082">
    <property type="entry name" value="Rrf2"/>
    <property type="match status" value="1"/>
</dbReference>
<evidence type="ECO:0000313" key="2">
    <source>
        <dbReference type="EMBL" id="RTR29833.1"/>
    </source>
</evidence>
<keyword evidence="3" id="KW-1185">Reference proteome</keyword>
<accession>A0A431W327</accession>
<dbReference type="PANTHER" id="PTHR33221:SF5">
    <property type="entry name" value="HTH-TYPE TRANSCRIPTIONAL REGULATOR ISCR"/>
    <property type="match status" value="1"/>
</dbReference>
<dbReference type="EMBL" id="RXPE01000003">
    <property type="protein sequence ID" value="RTR29833.1"/>
    <property type="molecule type" value="Genomic_DNA"/>
</dbReference>
<evidence type="ECO:0000313" key="3">
    <source>
        <dbReference type="Proteomes" id="UP000277766"/>
    </source>
</evidence>
<organism evidence="2 3">
    <name type="scientific">Deinococcus radiophilus</name>
    <dbReference type="NCBI Taxonomy" id="32062"/>
    <lineage>
        <taxon>Bacteria</taxon>
        <taxon>Thermotogati</taxon>
        <taxon>Deinococcota</taxon>
        <taxon>Deinococci</taxon>
        <taxon>Deinococcales</taxon>
        <taxon>Deinococcaceae</taxon>
        <taxon>Deinococcus</taxon>
    </lineage>
</organism>
<evidence type="ECO:0000256" key="1">
    <source>
        <dbReference type="ARBA" id="ARBA00023125"/>
    </source>
</evidence>
<dbReference type="GO" id="GO:0003700">
    <property type="term" value="F:DNA-binding transcription factor activity"/>
    <property type="evidence" value="ECO:0007669"/>
    <property type="project" value="TreeGrafter"/>
</dbReference>
<gene>
    <name evidence="2" type="ORF">EJ104_02485</name>
</gene>
<dbReference type="RefSeq" id="WP_126351178.1">
    <property type="nucleotide sequence ID" value="NZ_CP086380.1"/>
</dbReference>
<dbReference type="SUPFAM" id="SSF46785">
    <property type="entry name" value="Winged helix' DNA-binding domain"/>
    <property type="match status" value="1"/>
</dbReference>
<reference evidence="2 3" key="1">
    <citation type="submission" date="2018-12" db="EMBL/GenBank/DDBJ databases">
        <title>Deinococcus radiophilus ATCC 27603 genome sequencing and assembly.</title>
        <authorList>
            <person name="Maclea K.S."/>
            <person name="Maynard C.R."/>
        </authorList>
    </citation>
    <scope>NUCLEOTIDE SEQUENCE [LARGE SCALE GENOMIC DNA]</scope>
    <source>
        <strain evidence="2 3">ATCC 27603</strain>
    </source>
</reference>